<gene>
    <name evidence="1" type="ORF">L931_07265</name>
</gene>
<reference evidence="1 2" key="1">
    <citation type="journal article" date="2013" name="Genome Announc.">
        <title>Draft Genome Sequences of Helicobacter pylori Strains Isolated from Regions of Low and High Gastric Cancer Risk in Colombia.</title>
        <authorList>
            <person name="Sheh A."/>
            <person name="Piazuelo M.B."/>
            <person name="Wilson K.T."/>
            <person name="Correa P."/>
            <person name="Fox J.G."/>
        </authorList>
    </citation>
    <scope>NUCLEOTIDE SEQUENCE [LARGE SCALE GENOMIC DNA]</scope>
    <source>
        <strain evidence="1 2">PZ5024</strain>
    </source>
</reference>
<dbReference type="AlphaFoldDB" id="T2SVH5"/>
<protein>
    <submittedName>
        <fullName evidence="1">Uncharacterized protein</fullName>
    </submittedName>
</protein>
<evidence type="ECO:0000313" key="2">
    <source>
        <dbReference type="Proteomes" id="UP000015645"/>
    </source>
</evidence>
<name>T2SVH5_HELPX</name>
<dbReference type="Proteomes" id="UP000015645">
    <property type="component" value="Unassembled WGS sequence"/>
</dbReference>
<dbReference type="EMBL" id="ASYS01000264">
    <property type="protein sequence ID" value="EQD96607.1"/>
    <property type="molecule type" value="Genomic_DNA"/>
</dbReference>
<sequence>MILLSNKATQTPFLEKFRGVKDFECQVFIKNGLINGKSF</sequence>
<organism evidence="1 2">
    <name type="scientific">Helicobacter pylori PZ5024</name>
    <dbReference type="NCBI Taxonomy" id="1337391"/>
    <lineage>
        <taxon>Bacteria</taxon>
        <taxon>Pseudomonadati</taxon>
        <taxon>Campylobacterota</taxon>
        <taxon>Epsilonproteobacteria</taxon>
        <taxon>Campylobacterales</taxon>
        <taxon>Helicobacteraceae</taxon>
        <taxon>Helicobacter</taxon>
    </lineage>
</organism>
<evidence type="ECO:0000313" key="1">
    <source>
        <dbReference type="EMBL" id="EQD96607.1"/>
    </source>
</evidence>
<comment type="caution">
    <text evidence="1">The sequence shown here is derived from an EMBL/GenBank/DDBJ whole genome shotgun (WGS) entry which is preliminary data.</text>
</comment>
<dbReference type="PATRIC" id="fig|1337391.3.peg.1042"/>
<proteinExistence type="predicted"/>
<accession>T2SVH5</accession>